<name>F4C2L3_SPHS2</name>
<feature type="transmembrane region" description="Helical" evidence="1">
    <location>
        <begin position="24"/>
        <end position="42"/>
    </location>
</feature>
<dbReference type="HOGENOM" id="CLU_070126_0_0_10"/>
<accession>F4C2L3</accession>
<keyword evidence="3" id="KW-0255">Endonuclease</keyword>
<feature type="domain" description="Inositol polyphosphate-related phosphatase" evidence="2">
    <location>
        <begin position="106"/>
        <end position="329"/>
    </location>
</feature>
<dbReference type="GO" id="GO:0004519">
    <property type="term" value="F:endonuclease activity"/>
    <property type="evidence" value="ECO:0007669"/>
    <property type="project" value="UniProtKB-KW"/>
</dbReference>
<dbReference type="InterPro" id="IPR000300">
    <property type="entry name" value="IPPc"/>
</dbReference>
<keyword evidence="1" id="KW-0812">Transmembrane</keyword>
<dbReference type="AlphaFoldDB" id="F4C2L3"/>
<sequence>MLVLCQESLTFMELILRRKLSRKWMNFFFITCLLFLVVKRYFQVCRVPTQSHSFISFTTHTSEELPVNYEGEFSVITYNIAGLPQLICSAVTERSSSIAEIGRRLNDYDIVHVQEDFNYNSFLYYSGNEHPYKTKTKGGVPFGDGLNTLSKYRITEIHRIPWNNCTGADCLTPKGFTFSKIEVGKGVFIDFYNVHANAADDPAAAAARRKNMIQLSNYIKEHSGDRAVIVMGDLNAHFCYEHDNIRDLLAQNGLKDAWVTLKAKDSFPAFKKFVKEDILKLTDDCESIDKILFRSSADLLLTPNAYRFENEKFNNKEGIPLSDHCPVSLSFSWQQRSY</sequence>
<evidence type="ECO:0000256" key="1">
    <source>
        <dbReference type="SAM" id="Phobius"/>
    </source>
</evidence>
<dbReference type="GO" id="GO:0046856">
    <property type="term" value="P:phosphatidylinositol dephosphorylation"/>
    <property type="evidence" value="ECO:0007669"/>
    <property type="project" value="InterPro"/>
</dbReference>
<proteinExistence type="predicted"/>
<keyword evidence="3" id="KW-0540">Nuclease</keyword>
<dbReference type="Pfam" id="PF22669">
    <property type="entry name" value="Exo_endo_phos2"/>
    <property type="match status" value="1"/>
</dbReference>
<dbReference type="STRING" id="743722.Sph21_3938"/>
<dbReference type="EMBL" id="CP002584">
    <property type="protein sequence ID" value="ADZ80472.1"/>
    <property type="molecule type" value="Genomic_DNA"/>
</dbReference>
<dbReference type="GO" id="GO:0004527">
    <property type="term" value="F:exonuclease activity"/>
    <property type="evidence" value="ECO:0007669"/>
    <property type="project" value="UniProtKB-KW"/>
</dbReference>
<dbReference type="InterPro" id="IPR038772">
    <property type="entry name" value="Sph/SMPD2-like"/>
</dbReference>
<gene>
    <name evidence="3" type="ordered locus">Sph21_3938</name>
</gene>
<organism evidence="3">
    <name type="scientific">Sphingobacterium sp. (strain 21)</name>
    <dbReference type="NCBI Taxonomy" id="743722"/>
    <lineage>
        <taxon>Bacteria</taxon>
        <taxon>Pseudomonadati</taxon>
        <taxon>Bacteroidota</taxon>
        <taxon>Sphingobacteriia</taxon>
        <taxon>Sphingobacteriales</taxon>
        <taxon>Sphingobacteriaceae</taxon>
        <taxon>Sphingobacterium</taxon>
    </lineage>
</organism>
<reference evidence="3" key="1">
    <citation type="submission" date="2011-03" db="EMBL/GenBank/DDBJ databases">
        <title>Complete sequence of Sphingobacterium sp. 21.</title>
        <authorList>
            <consortium name="US DOE Joint Genome Institute"/>
            <person name="Lucas S."/>
            <person name="Copeland A."/>
            <person name="Lapidus A."/>
            <person name="Cheng J.-F."/>
            <person name="Goodwin L."/>
            <person name="Pitluck S."/>
            <person name="Davenport K."/>
            <person name="Detter J.C."/>
            <person name="Han C."/>
            <person name="Tapia R."/>
            <person name="Land M."/>
            <person name="Hauser L."/>
            <person name="Kyrpides N."/>
            <person name="Ivanova N."/>
            <person name="Ovchinnikova G."/>
            <person name="Pagani I."/>
            <person name="Siebers A.K."/>
            <person name="Allgaier M."/>
            <person name="Thelen M.P."/>
            <person name="Hugenholtz P."/>
            <person name="Woyke T."/>
        </authorList>
    </citation>
    <scope>NUCLEOTIDE SEQUENCE</scope>
    <source>
        <strain evidence="3">21</strain>
    </source>
</reference>
<dbReference type="SUPFAM" id="SSF56219">
    <property type="entry name" value="DNase I-like"/>
    <property type="match status" value="1"/>
</dbReference>
<evidence type="ECO:0000259" key="2">
    <source>
        <dbReference type="Pfam" id="PF22669"/>
    </source>
</evidence>
<keyword evidence="3" id="KW-0378">Hydrolase</keyword>
<dbReference type="GO" id="GO:0016791">
    <property type="term" value="F:phosphatase activity"/>
    <property type="evidence" value="ECO:0007669"/>
    <property type="project" value="InterPro"/>
</dbReference>
<keyword evidence="1" id="KW-0472">Membrane</keyword>
<dbReference type="Gene3D" id="3.60.10.10">
    <property type="entry name" value="Endonuclease/exonuclease/phosphatase"/>
    <property type="match status" value="1"/>
</dbReference>
<protein>
    <submittedName>
        <fullName evidence="3">Endonuclease/exonuclease/phosphatase</fullName>
    </submittedName>
</protein>
<dbReference type="PANTHER" id="PTHR16320:SF1">
    <property type="entry name" value="SPHINGOMYELINASE DDB_G0288017"/>
    <property type="match status" value="1"/>
</dbReference>
<keyword evidence="1" id="KW-1133">Transmembrane helix</keyword>
<dbReference type="PATRIC" id="fig|743722.3.peg.4200"/>
<keyword evidence="3" id="KW-0269">Exonuclease</keyword>
<evidence type="ECO:0000313" key="3">
    <source>
        <dbReference type="EMBL" id="ADZ80472.1"/>
    </source>
</evidence>
<dbReference type="GO" id="GO:0004767">
    <property type="term" value="F:sphingomyelin phosphodiesterase activity"/>
    <property type="evidence" value="ECO:0007669"/>
    <property type="project" value="InterPro"/>
</dbReference>
<dbReference type="InterPro" id="IPR036691">
    <property type="entry name" value="Endo/exonu/phosph_ase_sf"/>
</dbReference>
<dbReference type="KEGG" id="shg:Sph21_3938"/>
<dbReference type="eggNOG" id="COG3568">
    <property type="taxonomic scope" value="Bacteria"/>
</dbReference>
<dbReference type="GO" id="GO:0005737">
    <property type="term" value="C:cytoplasm"/>
    <property type="evidence" value="ECO:0007669"/>
    <property type="project" value="TreeGrafter"/>
</dbReference>
<dbReference type="PANTHER" id="PTHR16320">
    <property type="entry name" value="SPHINGOMYELINASE FAMILY MEMBER"/>
    <property type="match status" value="1"/>
</dbReference>